<evidence type="ECO:0000313" key="2">
    <source>
        <dbReference type="EMBL" id="EAA17199.1"/>
    </source>
</evidence>
<sequence length="239" mass="28556">MSFDFRNIINIFYMCRLFFCIENKSDYELYKKKNLELKRNKKGKIDGEIPYYVDKNEKGNELGINIYDNLITRDNFVFIFILYEKKKNKYHMFFKENNEIITCVGNSLNCCNFELYKLCNYSISVLLPYNNICTDCYGKKERSNPFGKPAVNKNPLIAYSSFVNSFPCNLTIEKNILDLSENIMELVYKLLKSSRIYKKNLSISMFYFYFYYCYLSFLLFVINVFFLPPLISVKKNEKK</sequence>
<keyword evidence="1" id="KW-1133">Transmembrane helix</keyword>
<dbReference type="Proteomes" id="UP000008553">
    <property type="component" value="Unassembled WGS sequence"/>
</dbReference>
<dbReference type="EMBL" id="AABL01001639">
    <property type="protein sequence ID" value="EAA17199.1"/>
    <property type="molecule type" value="Genomic_DNA"/>
</dbReference>
<dbReference type="AlphaFoldDB" id="Q7RE65"/>
<dbReference type="InParanoid" id="Q7RE65"/>
<proteinExistence type="predicted"/>
<dbReference type="InterPro" id="IPR039720">
    <property type="entry name" value="TMEM94"/>
</dbReference>
<dbReference type="PANTHER" id="PTHR13219">
    <property type="entry name" value="TRANSMEMBRANE PROTEIN 94"/>
    <property type="match status" value="1"/>
</dbReference>
<dbReference type="PANTHER" id="PTHR13219:SF6">
    <property type="entry name" value="TRANSMEMBRANE PROTEIN 94"/>
    <property type="match status" value="1"/>
</dbReference>
<comment type="caution">
    <text evidence="2">The sequence shown here is derived from an EMBL/GenBank/DDBJ whole genome shotgun (WGS) entry which is preliminary data.</text>
</comment>
<feature type="transmembrane region" description="Helical" evidence="1">
    <location>
        <begin position="206"/>
        <end position="231"/>
    </location>
</feature>
<keyword evidence="1" id="KW-0472">Membrane</keyword>
<evidence type="ECO:0000313" key="3">
    <source>
        <dbReference type="Proteomes" id="UP000008553"/>
    </source>
</evidence>
<keyword evidence="1" id="KW-0812">Transmembrane</keyword>
<name>Q7RE65_PLAYO</name>
<accession>Q7RE65</accession>
<evidence type="ECO:0000256" key="1">
    <source>
        <dbReference type="SAM" id="Phobius"/>
    </source>
</evidence>
<organism evidence="2 3">
    <name type="scientific">Plasmodium yoelii yoelii</name>
    <dbReference type="NCBI Taxonomy" id="73239"/>
    <lineage>
        <taxon>Eukaryota</taxon>
        <taxon>Sar</taxon>
        <taxon>Alveolata</taxon>
        <taxon>Apicomplexa</taxon>
        <taxon>Aconoidasida</taxon>
        <taxon>Haemosporida</taxon>
        <taxon>Plasmodiidae</taxon>
        <taxon>Plasmodium</taxon>
        <taxon>Plasmodium (Vinckeia)</taxon>
    </lineage>
</organism>
<keyword evidence="3" id="KW-1185">Reference proteome</keyword>
<protein>
    <submittedName>
        <fullName evidence="2">Uncharacterized protein</fullName>
    </submittedName>
</protein>
<gene>
    <name evidence="2" type="ORF">PY05202</name>
</gene>
<reference evidence="2 3" key="1">
    <citation type="journal article" date="2002" name="Nature">
        <title>Genome sequence and comparative analysis of the model rodent malaria parasite Plasmodium yoelii yoelii.</title>
        <authorList>
            <person name="Carlton J.M."/>
            <person name="Angiuoli S.V."/>
            <person name="Suh B.B."/>
            <person name="Kooij T.W."/>
            <person name="Pertea M."/>
            <person name="Silva J.C."/>
            <person name="Ermolaeva M.D."/>
            <person name="Allen J.E."/>
            <person name="Selengut J.D."/>
            <person name="Koo H.L."/>
            <person name="Peterson J.D."/>
            <person name="Pop M."/>
            <person name="Kosack D.S."/>
            <person name="Shumway M.F."/>
            <person name="Bidwell S.L."/>
            <person name="Shallom S.J."/>
            <person name="van Aken S.E."/>
            <person name="Riedmuller S.B."/>
            <person name="Feldblyum T.V."/>
            <person name="Cho J.K."/>
            <person name="Quackenbush J."/>
            <person name="Sedegah M."/>
            <person name="Shoaibi A."/>
            <person name="Cummings L.M."/>
            <person name="Florens L."/>
            <person name="Yates J.R."/>
            <person name="Raine J.D."/>
            <person name="Sinden R.E."/>
            <person name="Harris M.A."/>
            <person name="Cunningham D.A."/>
            <person name="Preiser P.R."/>
            <person name="Bergman L.W."/>
            <person name="Vaidya A.B."/>
            <person name="van Lin L.H."/>
            <person name="Janse C.J."/>
            <person name="Waters A.P."/>
            <person name="Smith H.O."/>
            <person name="White O.R."/>
            <person name="Salzberg S.L."/>
            <person name="Venter J.C."/>
            <person name="Fraser C.M."/>
            <person name="Hoffman S.L."/>
            <person name="Gardner M.J."/>
            <person name="Carucci D.J."/>
        </authorList>
    </citation>
    <scope>NUCLEOTIDE SEQUENCE [LARGE SCALE GENOMIC DNA]</scope>
    <source>
        <strain evidence="2 3">17XNL</strain>
    </source>
</reference>
<dbReference type="PaxDb" id="73239-Q7RE65"/>